<reference evidence="3 4" key="1">
    <citation type="journal article" date="2018" name="Front. Plant Sci.">
        <title>Red Clover (Trifolium pratense) and Zigzag Clover (T. medium) - A Picture of Genomic Similarities and Differences.</title>
        <authorList>
            <person name="Dluhosova J."/>
            <person name="Istvanek J."/>
            <person name="Nedelnik J."/>
            <person name="Repkova J."/>
        </authorList>
    </citation>
    <scope>NUCLEOTIDE SEQUENCE [LARGE SCALE GENOMIC DNA]</scope>
    <source>
        <strain evidence="4">cv. 10/8</strain>
        <tissue evidence="3">Leaf</tissue>
    </source>
</reference>
<dbReference type="Pfam" id="PF00012">
    <property type="entry name" value="HSP70"/>
    <property type="match status" value="1"/>
</dbReference>
<evidence type="ECO:0000256" key="1">
    <source>
        <dbReference type="ARBA" id="ARBA00022741"/>
    </source>
</evidence>
<comment type="caution">
    <text evidence="3">The sequence shown here is derived from an EMBL/GenBank/DDBJ whole genome shotgun (WGS) entry which is preliminary data.</text>
</comment>
<proteinExistence type="predicted"/>
<dbReference type="EMBL" id="LXQA010069197">
    <property type="protein sequence ID" value="MCI08486.1"/>
    <property type="molecule type" value="Genomic_DNA"/>
</dbReference>
<accession>A0A392PB29</accession>
<dbReference type="SUPFAM" id="SSF53067">
    <property type="entry name" value="Actin-like ATPase domain"/>
    <property type="match status" value="1"/>
</dbReference>
<dbReference type="SUPFAM" id="SSF100920">
    <property type="entry name" value="Heat shock protein 70kD (HSP70), peptide-binding domain"/>
    <property type="match status" value="1"/>
</dbReference>
<dbReference type="AlphaFoldDB" id="A0A392PB29"/>
<keyword evidence="1" id="KW-0547">Nucleotide-binding</keyword>
<dbReference type="GO" id="GO:0140662">
    <property type="term" value="F:ATP-dependent protein folding chaperone"/>
    <property type="evidence" value="ECO:0007669"/>
    <property type="project" value="InterPro"/>
</dbReference>
<dbReference type="PRINTS" id="PR00301">
    <property type="entry name" value="HEATSHOCK70"/>
</dbReference>
<feature type="non-terminal residue" evidence="3">
    <location>
        <position position="1"/>
    </location>
</feature>
<dbReference type="Gene3D" id="3.90.640.10">
    <property type="entry name" value="Actin, Chain A, domain 4"/>
    <property type="match status" value="1"/>
</dbReference>
<dbReference type="Proteomes" id="UP000265520">
    <property type="component" value="Unassembled WGS sequence"/>
</dbReference>
<dbReference type="Gene3D" id="2.60.34.10">
    <property type="entry name" value="Substrate Binding Domain Of DNAk, Chain A, domain 1"/>
    <property type="match status" value="1"/>
</dbReference>
<protein>
    <submittedName>
        <fullName evidence="3">Heat-shock protein</fullName>
    </submittedName>
</protein>
<gene>
    <name evidence="3" type="ORF">A2U01_0029563</name>
</gene>
<name>A0A392PB29_9FABA</name>
<keyword evidence="4" id="KW-1185">Reference proteome</keyword>
<organism evidence="3 4">
    <name type="scientific">Trifolium medium</name>
    <dbReference type="NCBI Taxonomy" id="97028"/>
    <lineage>
        <taxon>Eukaryota</taxon>
        <taxon>Viridiplantae</taxon>
        <taxon>Streptophyta</taxon>
        <taxon>Embryophyta</taxon>
        <taxon>Tracheophyta</taxon>
        <taxon>Spermatophyta</taxon>
        <taxon>Magnoliopsida</taxon>
        <taxon>eudicotyledons</taxon>
        <taxon>Gunneridae</taxon>
        <taxon>Pentapetalae</taxon>
        <taxon>rosids</taxon>
        <taxon>fabids</taxon>
        <taxon>Fabales</taxon>
        <taxon>Fabaceae</taxon>
        <taxon>Papilionoideae</taxon>
        <taxon>50 kb inversion clade</taxon>
        <taxon>NPAAA clade</taxon>
        <taxon>Hologalegina</taxon>
        <taxon>IRL clade</taxon>
        <taxon>Trifolieae</taxon>
        <taxon>Trifolium</taxon>
    </lineage>
</organism>
<keyword evidence="2" id="KW-0067">ATP-binding</keyword>
<dbReference type="InterPro" id="IPR043129">
    <property type="entry name" value="ATPase_NBD"/>
</dbReference>
<dbReference type="Gene3D" id="3.30.420.40">
    <property type="match status" value="2"/>
</dbReference>
<dbReference type="GO" id="GO:0005524">
    <property type="term" value="F:ATP binding"/>
    <property type="evidence" value="ECO:0007669"/>
    <property type="project" value="UniProtKB-KW"/>
</dbReference>
<evidence type="ECO:0000256" key="2">
    <source>
        <dbReference type="ARBA" id="ARBA00022840"/>
    </source>
</evidence>
<dbReference type="InterPro" id="IPR013126">
    <property type="entry name" value="Hsp_70_fam"/>
</dbReference>
<dbReference type="PANTHER" id="PTHR19375">
    <property type="entry name" value="HEAT SHOCK PROTEIN 70KDA"/>
    <property type="match status" value="1"/>
</dbReference>
<evidence type="ECO:0000313" key="4">
    <source>
        <dbReference type="Proteomes" id="UP000265520"/>
    </source>
</evidence>
<sequence length="231" mass="25507">LDGFKIQRVVTQDEFEKVNKELFEKCEKLIFECLQDAKIEAENINDIIIVGGCCNIPRVKNLVSNGKEIYKGIDPLNAVLYGAAVAGADIRGVDSFTSQVTLHAIGIRGDGKKFAPVIPKNTSVPTTRHRVFSTVNDNQTTASIVVYEGDEEGQEAEENNVLGNFEITEIPEAPKGVPEITISMSIDRKNILTITAFVGMPRFTPVITNFDDQFLIRTYDNTIDLANLLDV</sequence>
<evidence type="ECO:0000313" key="3">
    <source>
        <dbReference type="EMBL" id="MCI08486.1"/>
    </source>
</evidence>
<dbReference type="InterPro" id="IPR029047">
    <property type="entry name" value="HSP70_peptide-bd_sf"/>
</dbReference>